<keyword evidence="3" id="KW-0560">Oxidoreductase</keyword>
<keyword evidence="8" id="KW-1185">Reference proteome</keyword>
<dbReference type="GO" id="GO:0005506">
    <property type="term" value="F:iron ion binding"/>
    <property type="evidence" value="ECO:0007669"/>
    <property type="project" value="InterPro"/>
</dbReference>
<dbReference type="RefSeq" id="WP_259622415.1">
    <property type="nucleotide sequence ID" value="NZ_JANYMP010000003.1"/>
</dbReference>
<evidence type="ECO:0000256" key="4">
    <source>
        <dbReference type="ARBA" id="ARBA00023004"/>
    </source>
</evidence>
<comment type="similarity">
    <text evidence="1">Belongs to the clavaminate synthase family.</text>
</comment>
<feature type="domain" description="TauD/TfdA-like" evidence="6">
    <location>
        <begin position="127"/>
        <end position="318"/>
    </location>
</feature>
<accession>A0A9X2VIV9</accession>
<evidence type="ECO:0000256" key="2">
    <source>
        <dbReference type="ARBA" id="ARBA00022723"/>
    </source>
</evidence>
<evidence type="ECO:0000256" key="3">
    <source>
        <dbReference type="ARBA" id="ARBA00023002"/>
    </source>
</evidence>
<dbReference type="InterPro" id="IPR003819">
    <property type="entry name" value="TauD/TfdA-like"/>
</dbReference>
<dbReference type="AlphaFoldDB" id="A0A9X2VIV9"/>
<evidence type="ECO:0000256" key="5">
    <source>
        <dbReference type="PIRSR" id="PIRSR019543-2"/>
    </source>
</evidence>
<evidence type="ECO:0000313" key="8">
    <source>
        <dbReference type="Proteomes" id="UP001141259"/>
    </source>
</evidence>
<name>A0A9X2VIV9_9PSEU</name>
<evidence type="ECO:0000256" key="1">
    <source>
        <dbReference type="ARBA" id="ARBA00008425"/>
    </source>
</evidence>
<organism evidence="7 8">
    <name type="scientific">Umezawaea endophytica</name>
    <dbReference type="NCBI Taxonomy" id="1654476"/>
    <lineage>
        <taxon>Bacteria</taxon>
        <taxon>Bacillati</taxon>
        <taxon>Actinomycetota</taxon>
        <taxon>Actinomycetes</taxon>
        <taxon>Pseudonocardiales</taxon>
        <taxon>Pseudonocardiaceae</taxon>
        <taxon>Umezawaea</taxon>
    </lineage>
</organism>
<gene>
    <name evidence="7" type="ORF">NZH93_08540</name>
</gene>
<keyword evidence="7" id="KW-0223">Dioxygenase</keyword>
<dbReference type="InterPro" id="IPR042098">
    <property type="entry name" value="TauD-like_sf"/>
</dbReference>
<dbReference type="GO" id="GO:0051213">
    <property type="term" value="F:dioxygenase activity"/>
    <property type="evidence" value="ECO:0007669"/>
    <property type="project" value="UniProtKB-KW"/>
</dbReference>
<comment type="caution">
    <text evidence="7">The sequence shown here is derived from an EMBL/GenBank/DDBJ whole genome shotgun (WGS) entry which is preliminary data.</text>
</comment>
<reference evidence="7" key="1">
    <citation type="submission" date="2022-08" db="EMBL/GenBank/DDBJ databases">
        <authorList>
            <person name="Tistechok S."/>
            <person name="Samborskyy M."/>
            <person name="Roman I."/>
        </authorList>
    </citation>
    <scope>NUCLEOTIDE SEQUENCE</scope>
    <source>
        <strain evidence="7">DSM 103496</strain>
    </source>
</reference>
<keyword evidence="2 5" id="KW-0479">Metal-binding</keyword>
<dbReference type="InterPro" id="IPR014503">
    <property type="entry name" value="Clavaminate_syn-like"/>
</dbReference>
<dbReference type="SUPFAM" id="SSF51197">
    <property type="entry name" value="Clavaminate synthase-like"/>
    <property type="match status" value="1"/>
</dbReference>
<dbReference type="PIRSF" id="PIRSF019543">
    <property type="entry name" value="Clavaminate_syn"/>
    <property type="match status" value="1"/>
</dbReference>
<dbReference type="EMBL" id="JANYMP010000003">
    <property type="protein sequence ID" value="MCS7476902.1"/>
    <property type="molecule type" value="Genomic_DNA"/>
</dbReference>
<dbReference type="Proteomes" id="UP001141259">
    <property type="component" value="Unassembled WGS sequence"/>
</dbReference>
<evidence type="ECO:0000313" key="7">
    <source>
        <dbReference type="EMBL" id="MCS7476902.1"/>
    </source>
</evidence>
<feature type="binding site" evidence="5">
    <location>
        <position position="160"/>
    </location>
    <ligand>
        <name>Fe cation</name>
        <dbReference type="ChEBI" id="CHEBI:24875"/>
    </ligand>
</feature>
<proteinExistence type="inferred from homology"/>
<dbReference type="Gene3D" id="3.60.130.10">
    <property type="entry name" value="Clavaminate synthase-like"/>
    <property type="match status" value="1"/>
</dbReference>
<protein>
    <submittedName>
        <fullName evidence="7">TauD/TfdA family dioxygenase</fullName>
    </submittedName>
</protein>
<keyword evidence="4 5" id="KW-0408">Iron</keyword>
<evidence type="ECO:0000259" key="6">
    <source>
        <dbReference type="Pfam" id="PF02668"/>
    </source>
</evidence>
<sequence length="343" mass="37915">MNDTRGEIVDALLVLTDSERDQLVEGFEAVKVSPYDDYRTFSELISEVVVDGEVPERLLRAAGRIRSDRAEGVVEAHVLRNCPVDDDLPEIGNEDPSAEKKKRKTTFVGEAFLELLAQITSTPLLAYTNRFGGDFFIDVVAINRYLGKQTGYNGGEVVFHNDRTAHRVRADYITLLGMRCPAEDLVYTGFVPGLRLLAELPAEIRQVLREPYYATPFDVVSRDANADLGEAVAHPILSGRSSLRYLDTHTSTTGDAPVEAKDALLALKNALTRVPKDRHRMQKGDVLTFANQHGLHNREQIEIADAEKALGRWLLKTYAFADQAAADAHGDAWIDGIPGKVGD</sequence>
<dbReference type="Pfam" id="PF02668">
    <property type="entry name" value="TauD"/>
    <property type="match status" value="1"/>
</dbReference>